<dbReference type="EMBL" id="BSXT01002519">
    <property type="protein sequence ID" value="GMF49360.1"/>
    <property type="molecule type" value="Genomic_DNA"/>
</dbReference>
<reference evidence="1" key="1">
    <citation type="submission" date="2023-04" db="EMBL/GenBank/DDBJ databases">
        <title>Phytophthora fragariaefolia NBRC 109709.</title>
        <authorList>
            <person name="Ichikawa N."/>
            <person name="Sato H."/>
            <person name="Tonouchi N."/>
        </authorList>
    </citation>
    <scope>NUCLEOTIDE SEQUENCE</scope>
    <source>
        <strain evidence="1">NBRC 109709</strain>
    </source>
</reference>
<organism evidence="1 2">
    <name type="scientific">Phytophthora fragariaefolia</name>
    <dbReference type="NCBI Taxonomy" id="1490495"/>
    <lineage>
        <taxon>Eukaryota</taxon>
        <taxon>Sar</taxon>
        <taxon>Stramenopiles</taxon>
        <taxon>Oomycota</taxon>
        <taxon>Peronosporomycetes</taxon>
        <taxon>Peronosporales</taxon>
        <taxon>Peronosporaceae</taxon>
        <taxon>Phytophthora</taxon>
    </lineage>
</organism>
<dbReference type="Proteomes" id="UP001165121">
    <property type="component" value="Unassembled WGS sequence"/>
</dbReference>
<accession>A0A9W7D3D7</accession>
<keyword evidence="2" id="KW-1185">Reference proteome</keyword>
<dbReference type="OrthoDB" id="441517at2759"/>
<proteinExistence type="predicted"/>
<protein>
    <submittedName>
        <fullName evidence="1">Unnamed protein product</fullName>
    </submittedName>
</protein>
<comment type="caution">
    <text evidence="1">The sequence shown here is derived from an EMBL/GenBank/DDBJ whole genome shotgun (WGS) entry which is preliminary data.</text>
</comment>
<dbReference type="AlphaFoldDB" id="A0A9W7D3D7"/>
<name>A0A9W7D3D7_9STRA</name>
<evidence type="ECO:0000313" key="2">
    <source>
        <dbReference type="Proteomes" id="UP001165121"/>
    </source>
</evidence>
<sequence length="371" mass="42001">MHTRVEALLGVVKDQQTQYQQAAELLRARVSKYVDVQQAEPKTSSSASQFSRGLELQALQTELRELQGAVVDTFLQPRVETKVVEVVKELPMLLRPAEVTAVGRVAKGTGVVREEGDATGRCVDTREKREQKPTAVTTRKKDVNTSDECRRDQTTLTHEELTELFQSAQFGEELSTARSYHFNFNPGALLYRGDQQATEDSRKWNFNPLIPNFTPILHKEDCDFPYTIPVVRYKVNVCAENPILRSDLADSASFLSYKRFKKWSQPSKSLERAPIGLTDPSVTTQYVHLCHFKVVLVQFNLAKYNDGNSNVIFKMLVSSQSGTSKVQTDYDWMRRPRAHAPAIENDWRASRTRAPALRVLSLCNSPRLAHA</sequence>
<evidence type="ECO:0000313" key="1">
    <source>
        <dbReference type="EMBL" id="GMF49360.1"/>
    </source>
</evidence>
<gene>
    <name evidence="1" type="ORF">Pfra01_001948500</name>
</gene>